<dbReference type="EMBL" id="CCEJ010000003">
    <property type="protein sequence ID" value="CDR33614.1"/>
    <property type="molecule type" value="Genomic_DNA"/>
</dbReference>
<proteinExistence type="predicted"/>
<dbReference type="InterPro" id="IPR036259">
    <property type="entry name" value="MFS_trans_sf"/>
</dbReference>
<dbReference type="GO" id="GO:1990961">
    <property type="term" value="P:xenobiotic detoxification by transmembrane export across the plasma membrane"/>
    <property type="evidence" value="ECO:0007669"/>
    <property type="project" value="TreeGrafter"/>
</dbReference>
<feature type="transmembrane region" description="Helical" evidence="6">
    <location>
        <begin position="300"/>
        <end position="321"/>
    </location>
</feature>
<feature type="transmembrane region" description="Helical" evidence="6">
    <location>
        <begin position="161"/>
        <end position="180"/>
    </location>
</feature>
<gene>
    <name evidence="8" type="ORF">CSEC_0785</name>
</gene>
<keyword evidence="4 6" id="KW-1133">Transmembrane helix</keyword>
<dbReference type="PROSITE" id="PS50850">
    <property type="entry name" value="MFS"/>
    <property type="match status" value="1"/>
</dbReference>
<evidence type="ECO:0000313" key="8">
    <source>
        <dbReference type="EMBL" id="CDR33614.1"/>
    </source>
</evidence>
<dbReference type="Proteomes" id="UP000031552">
    <property type="component" value="Unassembled WGS sequence"/>
</dbReference>
<evidence type="ECO:0000256" key="5">
    <source>
        <dbReference type="ARBA" id="ARBA00023136"/>
    </source>
</evidence>
<feature type="transmembrane region" description="Helical" evidence="6">
    <location>
        <begin position="363"/>
        <end position="384"/>
    </location>
</feature>
<dbReference type="AlphaFoldDB" id="A0A090DXW0"/>
<feature type="transmembrane region" description="Helical" evidence="6">
    <location>
        <begin position="273"/>
        <end position="294"/>
    </location>
</feature>
<name>A0A090DXW0_9BACT</name>
<evidence type="ECO:0000259" key="7">
    <source>
        <dbReference type="PROSITE" id="PS50850"/>
    </source>
</evidence>
<dbReference type="OrthoDB" id="9816041at2"/>
<feature type="transmembrane region" description="Helical" evidence="6">
    <location>
        <begin position="133"/>
        <end position="155"/>
    </location>
</feature>
<feature type="transmembrane region" description="Helical" evidence="6">
    <location>
        <begin position="71"/>
        <end position="94"/>
    </location>
</feature>
<sequence length="393" mass="43511">MSRWFLPLLILSIIVCCIEVEVSAPGFPDIAKNFHTTESLIELTVGLNFLGFCLSALFYGPLSHNFGRRPIMVFGNGLLLLGAIGCFLAPSINFLLAARFLQGLGASTSAVLVFTMIADVYQGSKATKLIGRMNAILTIIMALAPLIGSFINNLIGWRGNYGFIALLSFSSWISLYLYFPETQKKESFIKLKDVLTPYKKLLLSPKFLALSLVPSFFYASYMAFITQSPFLYREAFGLSLLQYTLHQGLIIGSFSLVSFFSDKILKALEPKRTVALGLFLCVATAFLMFFLTLFNLSSPLAMTLSMSFFSAGFAACYPVIFTESFTVFSELKGFASSLTMSLRAFLCFFLVALTGYFYEGTSFAVAIVILSAMVLNSFLLMPFFKAFEKFAKE</sequence>
<evidence type="ECO:0000256" key="3">
    <source>
        <dbReference type="ARBA" id="ARBA00022692"/>
    </source>
</evidence>
<comment type="caution">
    <text evidence="8">The sequence shown here is derived from an EMBL/GenBank/DDBJ whole genome shotgun (WGS) entry which is preliminary data.</text>
</comment>
<evidence type="ECO:0000256" key="4">
    <source>
        <dbReference type="ARBA" id="ARBA00022989"/>
    </source>
</evidence>
<comment type="subcellular location">
    <subcellularLocation>
        <location evidence="1">Membrane</location>
        <topology evidence="1">Multi-pass membrane protein</topology>
    </subcellularLocation>
</comment>
<reference evidence="8" key="1">
    <citation type="submission" date="2013-12" db="EMBL/GenBank/DDBJ databases">
        <authorList>
            <person name="Linke B."/>
        </authorList>
    </citation>
    <scope>NUCLEOTIDE SEQUENCE [LARGE SCALE GENOMIC DNA]</scope>
    <source>
        <strain evidence="8">CRIB-18</strain>
    </source>
</reference>
<dbReference type="Gene3D" id="1.20.1720.10">
    <property type="entry name" value="Multidrug resistance protein D"/>
    <property type="match status" value="1"/>
</dbReference>
<dbReference type="Pfam" id="PF07690">
    <property type="entry name" value="MFS_1"/>
    <property type="match status" value="1"/>
</dbReference>
<feature type="transmembrane region" description="Helical" evidence="6">
    <location>
        <begin position="244"/>
        <end position="261"/>
    </location>
</feature>
<feature type="domain" description="Major facilitator superfamily (MFS) profile" evidence="7">
    <location>
        <begin position="5"/>
        <end position="389"/>
    </location>
</feature>
<dbReference type="CDD" id="cd17320">
    <property type="entry name" value="MFS_MdfA_MDR_like"/>
    <property type="match status" value="1"/>
</dbReference>
<feature type="transmembrane region" description="Helical" evidence="6">
    <location>
        <begin position="100"/>
        <end position="121"/>
    </location>
</feature>
<evidence type="ECO:0000313" key="9">
    <source>
        <dbReference type="Proteomes" id="UP000031552"/>
    </source>
</evidence>
<keyword evidence="3 6" id="KW-0812">Transmembrane</keyword>
<keyword evidence="2" id="KW-0813">Transport</keyword>
<dbReference type="eggNOG" id="COG2814">
    <property type="taxonomic scope" value="Bacteria"/>
</dbReference>
<feature type="transmembrane region" description="Helical" evidence="6">
    <location>
        <begin position="39"/>
        <end position="59"/>
    </location>
</feature>
<dbReference type="PANTHER" id="PTHR23502:SF132">
    <property type="entry name" value="POLYAMINE TRANSPORTER 2-RELATED"/>
    <property type="match status" value="1"/>
</dbReference>
<dbReference type="STRING" id="1437425.CSEC_0785"/>
<dbReference type="GO" id="GO:0005886">
    <property type="term" value="C:plasma membrane"/>
    <property type="evidence" value="ECO:0007669"/>
    <property type="project" value="TreeGrafter"/>
</dbReference>
<keyword evidence="9" id="KW-1185">Reference proteome</keyword>
<feature type="transmembrane region" description="Helical" evidence="6">
    <location>
        <begin position="333"/>
        <end position="357"/>
    </location>
</feature>
<dbReference type="GO" id="GO:0022857">
    <property type="term" value="F:transmembrane transporter activity"/>
    <property type="evidence" value="ECO:0007669"/>
    <property type="project" value="InterPro"/>
</dbReference>
<dbReference type="RefSeq" id="WP_041017071.1">
    <property type="nucleotide sequence ID" value="NZ_CCEJ010000003.1"/>
</dbReference>
<evidence type="ECO:0000256" key="2">
    <source>
        <dbReference type="ARBA" id="ARBA00022448"/>
    </source>
</evidence>
<keyword evidence="5 6" id="KW-0472">Membrane</keyword>
<dbReference type="InterPro" id="IPR020846">
    <property type="entry name" value="MFS_dom"/>
</dbReference>
<accession>A0A090DXW0</accession>
<dbReference type="SUPFAM" id="SSF103473">
    <property type="entry name" value="MFS general substrate transporter"/>
    <property type="match status" value="1"/>
</dbReference>
<evidence type="ECO:0000256" key="6">
    <source>
        <dbReference type="SAM" id="Phobius"/>
    </source>
</evidence>
<protein>
    <submittedName>
        <fullName evidence="8">Multidrug efflux transporter</fullName>
    </submittedName>
</protein>
<feature type="transmembrane region" description="Helical" evidence="6">
    <location>
        <begin position="201"/>
        <end position="224"/>
    </location>
</feature>
<dbReference type="PANTHER" id="PTHR23502">
    <property type="entry name" value="MAJOR FACILITATOR SUPERFAMILY"/>
    <property type="match status" value="1"/>
</dbReference>
<reference evidence="8" key="2">
    <citation type="submission" date="2014-09" db="EMBL/GenBank/DDBJ databases">
        <title>Criblamydia sequanensis harbors a mega-plasmid encoding arsenite resistance.</title>
        <authorList>
            <person name="Bertelli C."/>
            <person name="Goesmann A."/>
            <person name="Greub G."/>
        </authorList>
    </citation>
    <scope>NUCLEOTIDE SEQUENCE [LARGE SCALE GENOMIC DNA]</scope>
    <source>
        <strain evidence="8">CRIB-18</strain>
    </source>
</reference>
<dbReference type="InterPro" id="IPR011701">
    <property type="entry name" value="MFS"/>
</dbReference>
<evidence type="ECO:0000256" key="1">
    <source>
        <dbReference type="ARBA" id="ARBA00004141"/>
    </source>
</evidence>
<organism evidence="8 9">
    <name type="scientific">Candidatus Criblamydia sequanensis CRIB-18</name>
    <dbReference type="NCBI Taxonomy" id="1437425"/>
    <lineage>
        <taxon>Bacteria</taxon>
        <taxon>Pseudomonadati</taxon>
        <taxon>Chlamydiota</taxon>
        <taxon>Chlamydiia</taxon>
        <taxon>Parachlamydiales</taxon>
        <taxon>Candidatus Criblamydiaceae</taxon>
        <taxon>Candidatus Criblamydia</taxon>
    </lineage>
</organism>